<dbReference type="InterPro" id="IPR009057">
    <property type="entry name" value="Homeodomain-like_sf"/>
</dbReference>
<keyword evidence="3" id="KW-0238">DNA-binding</keyword>
<dbReference type="SMART" id="SM00342">
    <property type="entry name" value="HTH_ARAC"/>
    <property type="match status" value="1"/>
</dbReference>
<dbReference type="PRINTS" id="PR00032">
    <property type="entry name" value="HTHARAC"/>
</dbReference>
<evidence type="ECO:0000259" key="8">
    <source>
        <dbReference type="PROSITE" id="PS50110"/>
    </source>
</evidence>
<evidence type="ECO:0000256" key="4">
    <source>
        <dbReference type="ARBA" id="ARBA00023163"/>
    </source>
</evidence>
<evidence type="ECO:0000256" key="5">
    <source>
        <dbReference type="ARBA" id="ARBA00024867"/>
    </source>
</evidence>
<dbReference type="InterPro" id="IPR011006">
    <property type="entry name" value="CheY-like_superfamily"/>
</dbReference>
<reference evidence="9 10" key="1">
    <citation type="submission" date="2019-08" db="EMBL/GenBank/DDBJ databases">
        <title>In-depth cultivation of the pig gut microbiome towards novel bacterial diversity and tailored functional studies.</title>
        <authorList>
            <person name="Wylensek D."/>
            <person name="Hitch T.C.A."/>
            <person name="Clavel T."/>
        </authorList>
    </citation>
    <scope>NUCLEOTIDE SEQUENCE [LARGE SCALE GENOMIC DNA]</scope>
    <source>
        <strain evidence="9 10">Oil+RF-744-WCA-WT-11</strain>
    </source>
</reference>
<evidence type="ECO:0000256" key="1">
    <source>
        <dbReference type="ARBA" id="ARBA00018672"/>
    </source>
</evidence>
<proteinExistence type="predicted"/>
<accession>A0A6L5X9R9</accession>
<dbReference type="InterPro" id="IPR018060">
    <property type="entry name" value="HTH_AraC"/>
</dbReference>
<name>A0A6L5X9R9_9FIRM</name>
<evidence type="ECO:0000256" key="6">
    <source>
        <dbReference type="PROSITE-ProRule" id="PRU00169"/>
    </source>
</evidence>
<dbReference type="Gene3D" id="3.40.50.2300">
    <property type="match status" value="1"/>
</dbReference>
<sequence>MSRNVIIIDDNQFAIEGILSQINWPSLNAEIKGTFNDGYSAIEYAQSHDIDLVISDIEMPGISGIELCSRLIQIKPDIRMILISAFDKFDYAKKAIRIGVVDYIEKPISYPYLSEKLASVFRSMDQEDRTRTIVEQSKPLIQEKLISDLIGFSGAEAEERLSRYSRYLSLDFNYSSYCVLKIRIENADSIEKDFGVQRYQMDVISIEESARKSGSVFDWFYCYHTYDAVYCIIGQNTNSTEHFLTVIHKFADIITTNSDATAELNIGIGTIVPRISMLHESAENAEGALKYRFCFPHDTIYDAYDTEKHSFSFFPENGRDTSELFQLIASKNTAQIRVWLRDYFDALAKECTVKNILFSRIHILIGDIIHFCYEVNIDISDMEEDITKLYRRFDRIHDYNELFEWMCGFCLKVGRCLDTSTESYHEHICSQASQFISENYSDNTLSLSDIARHVGISSAYLSALYKKVYGKNIFDTITSLRLEKACQLLQQSTLPLKEISIRCGYNNQYYFSNSFKKKYGQSPSLYRKAENN</sequence>
<dbReference type="EMBL" id="VULZ01000015">
    <property type="protein sequence ID" value="MSS15786.1"/>
    <property type="molecule type" value="Genomic_DNA"/>
</dbReference>
<dbReference type="Gene3D" id="1.10.10.60">
    <property type="entry name" value="Homeodomain-like"/>
    <property type="match status" value="2"/>
</dbReference>
<dbReference type="Proteomes" id="UP000481852">
    <property type="component" value="Unassembled WGS sequence"/>
</dbReference>
<keyword evidence="6" id="KW-0597">Phosphoprotein</keyword>
<dbReference type="PANTHER" id="PTHR43280:SF2">
    <property type="entry name" value="HTH-TYPE TRANSCRIPTIONAL REGULATOR EXSA"/>
    <property type="match status" value="1"/>
</dbReference>
<dbReference type="GO" id="GO:0000160">
    <property type="term" value="P:phosphorelay signal transduction system"/>
    <property type="evidence" value="ECO:0007669"/>
    <property type="project" value="InterPro"/>
</dbReference>
<dbReference type="GO" id="GO:0043565">
    <property type="term" value="F:sequence-specific DNA binding"/>
    <property type="evidence" value="ECO:0007669"/>
    <property type="project" value="InterPro"/>
</dbReference>
<evidence type="ECO:0000313" key="10">
    <source>
        <dbReference type="Proteomes" id="UP000481852"/>
    </source>
</evidence>
<keyword evidence="10" id="KW-1185">Reference proteome</keyword>
<dbReference type="PROSITE" id="PS01124">
    <property type="entry name" value="HTH_ARAC_FAMILY_2"/>
    <property type="match status" value="1"/>
</dbReference>
<dbReference type="PANTHER" id="PTHR43280">
    <property type="entry name" value="ARAC-FAMILY TRANSCRIPTIONAL REGULATOR"/>
    <property type="match status" value="1"/>
</dbReference>
<evidence type="ECO:0000259" key="7">
    <source>
        <dbReference type="PROSITE" id="PS01124"/>
    </source>
</evidence>
<evidence type="ECO:0000256" key="2">
    <source>
        <dbReference type="ARBA" id="ARBA00023015"/>
    </source>
</evidence>
<dbReference type="RefSeq" id="WP_154526980.1">
    <property type="nucleotide sequence ID" value="NZ_VULZ01000015.1"/>
</dbReference>
<dbReference type="AlphaFoldDB" id="A0A6L5X9R9"/>
<dbReference type="SMART" id="SM00448">
    <property type="entry name" value="REC"/>
    <property type="match status" value="1"/>
</dbReference>
<evidence type="ECO:0000256" key="3">
    <source>
        <dbReference type="ARBA" id="ARBA00023125"/>
    </source>
</evidence>
<comment type="caution">
    <text evidence="9">The sequence shown here is derived from an EMBL/GenBank/DDBJ whole genome shotgun (WGS) entry which is preliminary data.</text>
</comment>
<dbReference type="Pfam" id="PF00072">
    <property type="entry name" value="Response_reg"/>
    <property type="match status" value="1"/>
</dbReference>
<dbReference type="SUPFAM" id="SSF52172">
    <property type="entry name" value="CheY-like"/>
    <property type="match status" value="1"/>
</dbReference>
<feature type="domain" description="HTH araC/xylS-type" evidence="7">
    <location>
        <begin position="430"/>
        <end position="529"/>
    </location>
</feature>
<feature type="domain" description="Response regulatory" evidence="8">
    <location>
        <begin position="4"/>
        <end position="121"/>
    </location>
</feature>
<dbReference type="InterPro" id="IPR018062">
    <property type="entry name" value="HTH_AraC-typ_CS"/>
</dbReference>
<keyword evidence="4" id="KW-0804">Transcription</keyword>
<dbReference type="InterPro" id="IPR020449">
    <property type="entry name" value="Tscrpt_reg_AraC-type_HTH"/>
</dbReference>
<evidence type="ECO:0000313" key="9">
    <source>
        <dbReference type="EMBL" id="MSS15786.1"/>
    </source>
</evidence>
<gene>
    <name evidence="9" type="ORF">FYJ35_12230</name>
</gene>
<protein>
    <recommendedName>
        <fullName evidence="1">Stage 0 sporulation protein A homolog</fullName>
    </recommendedName>
</protein>
<dbReference type="CDD" id="cd17536">
    <property type="entry name" value="REC_YesN-like"/>
    <property type="match status" value="1"/>
</dbReference>
<organism evidence="9 10">
    <name type="scientific">Porcincola intestinalis</name>
    <dbReference type="NCBI Taxonomy" id="2606632"/>
    <lineage>
        <taxon>Bacteria</taxon>
        <taxon>Bacillati</taxon>
        <taxon>Bacillota</taxon>
        <taxon>Clostridia</taxon>
        <taxon>Lachnospirales</taxon>
        <taxon>Lachnospiraceae</taxon>
        <taxon>Porcincola</taxon>
    </lineage>
</organism>
<feature type="modified residue" description="4-aspartylphosphate" evidence="6">
    <location>
        <position position="56"/>
    </location>
</feature>
<dbReference type="SUPFAM" id="SSF46689">
    <property type="entry name" value="Homeodomain-like"/>
    <property type="match status" value="1"/>
</dbReference>
<keyword evidence="2" id="KW-0805">Transcription regulation</keyword>
<dbReference type="GO" id="GO:0003700">
    <property type="term" value="F:DNA-binding transcription factor activity"/>
    <property type="evidence" value="ECO:0007669"/>
    <property type="project" value="InterPro"/>
</dbReference>
<comment type="function">
    <text evidence="5">May play the central regulatory role in sporulation. It may be an element of the effector pathway responsible for the activation of sporulation genes in response to nutritional stress. Spo0A may act in concert with spo0H (a sigma factor) to control the expression of some genes that are critical to the sporulation process.</text>
</comment>
<dbReference type="PROSITE" id="PS00041">
    <property type="entry name" value="HTH_ARAC_FAMILY_1"/>
    <property type="match status" value="1"/>
</dbReference>
<dbReference type="InterPro" id="IPR001789">
    <property type="entry name" value="Sig_transdc_resp-reg_receiver"/>
</dbReference>
<dbReference type="Pfam" id="PF12833">
    <property type="entry name" value="HTH_18"/>
    <property type="match status" value="1"/>
</dbReference>
<dbReference type="PROSITE" id="PS50110">
    <property type="entry name" value="RESPONSE_REGULATORY"/>
    <property type="match status" value="1"/>
</dbReference>